<name>A0ACD1AGJ1_9FIRM</name>
<proteinExistence type="predicted"/>
<dbReference type="Proteomes" id="UP000594014">
    <property type="component" value="Chromosome"/>
</dbReference>
<protein>
    <submittedName>
        <fullName evidence="1">Inositol 2-dehydrogenase</fullName>
        <ecNumber evidence="1">1.1.1.18</ecNumber>
    </submittedName>
</protein>
<dbReference type="EC" id="1.1.1.18" evidence="1"/>
<reference evidence="1" key="1">
    <citation type="submission" date="2019-08" db="EMBL/GenBank/DDBJ databases">
        <title>Genome sequence of Clostridiales bacterium MT110.</title>
        <authorList>
            <person name="Cao J."/>
        </authorList>
    </citation>
    <scope>NUCLEOTIDE SEQUENCE</scope>
    <source>
        <strain evidence="1">MT110</strain>
    </source>
</reference>
<keyword evidence="1" id="KW-0560">Oxidoreductase</keyword>
<evidence type="ECO:0000313" key="2">
    <source>
        <dbReference type="Proteomes" id="UP000594014"/>
    </source>
</evidence>
<organism evidence="1 2">
    <name type="scientific">Anoxybacterium hadale</name>
    <dbReference type="NCBI Taxonomy" id="3408580"/>
    <lineage>
        <taxon>Bacteria</taxon>
        <taxon>Bacillati</taxon>
        <taxon>Bacillota</taxon>
        <taxon>Clostridia</taxon>
        <taxon>Peptostreptococcales</taxon>
        <taxon>Anaerovoracaceae</taxon>
        <taxon>Anoxybacterium</taxon>
    </lineage>
</organism>
<dbReference type="EMBL" id="CP042469">
    <property type="protein sequence ID" value="QOX65443.1"/>
    <property type="molecule type" value="Genomic_DNA"/>
</dbReference>
<accession>A0ACD1AGJ1</accession>
<evidence type="ECO:0000313" key="1">
    <source>
        <dbReference type="EMBL" id="QOX65443.1"/>
    </source>
</evidence>
<sequence length="339" mass="36962">MDKKLKVGIIGTGRIGKVHTMSIMNQLPDVEVAAVTDIFLDSAKEWAAQTGVKKVYNDYKELLADPEIDAVLVCSSTDTHADIAIAAANAGKHVFCEKPVDLTIEKVEAVIDAAKKAGVKLQIGFNRRFDHNFRKVKELIDNKVIGDLQILKITSRDPGPPPIEYVKVSGGIFMDMTIHDFDMARFLTGSEAEEVYVAAACMVDPAIGEAGDVDTALITIRFKSGAICVIDNSRKAAYGYDQRVEAFGSKGKAEIANDYPNTAVWSTEEGVFSEKPLYFFLERYMDSFAEEMKQFASALINDTETPVTGIDGLQPIKLGLAAKKSVAEGRPVKLSEIDA</sequence>
<gene>
    <name evidence="1" type="primary">iolG</name>
    <name evidence="1" type="ORF">FRZ06_19815</name>
</gene>
<keyword evidence="2" id="KW-1185">Reference proteome</keyword>